<feature type="transmembrane region" description="Helical" evidence="8">
    <location>
        <begin position="222"/>
        <end position="242"/>
    </location>
</feature>
<keyword evidence="7" id="KW-0460">Magnesium</keyword>
<keyword evidence="5 8" id="KW-1133">Transmembrane helix</keyword>
<name>A0A849B6C3_9BURK</name>
<evidence type="ECO:0000256" key="7">
    <source>
        <dbReference type="PIRSR" id="PIRSR600715-1"/>
    </source>
</evidence>
<keyword evidence="2" id="KW-1003">Cell membrane</keyword>
<dbReference type="EMBL" id="JABEMD010000002">
    <property type="protein sequence ID" value="NNH09718.1"/>
    <property type="molecule type" value="Genomic_DNA"/>
</dbReference>
<dbReference type="Proteomes" id="UP000542973">
    <property type="component" value="Unassembled WGS sequence"/>
</dbReference>
<gene>
    <name evidence="9" type="ORF">HLB16_02330</name>
</gene>
<comment type="subcellular location">
    <subcellularLocation>
        <location evidence="1">Cell membrane</location>
        <topology evidence="1">Multi-pass membrane protein</topology>
    </subcellularLocation>
</comment>
<evidence type="ECO:0000256" key="6">
    <source>
        <dbReference type="ARBA" id="ARBA00023136"/>
    </source>
</evidence>
<evidence type="ECO:0000256" key="5">
    <source>
        <dbReference type="ARBA" id="ARBA00022989"/>
    </source>
</evidence>
<dbReference type="Pfam" id="PF00953">
    <property type="entry name" value="Glycos_transf_4"/>
    <property type="match status" value="1"/>
</dbReference>
<feature type="transmembrane region" description="Helical" evidence="8">
    <location>
        <begin position="147"/>
        <end position="164"/>
    </location>
</feature>
<dbReference type="GO" id="GO:0046872">
    <property type="term" value="F:metal ion binding"/>
    <property type="evidence" value="ECO:0007669"/>
    <property type="project" value="UniProtKB-KW"/>
</dbReference>
<dbReference type="AlphaFoldDB" id="A0A849B6C3"/>
<evidence type="ECO:0000256" key="8">
    <source>
        <dbReference type="SAM" id="Phobius"/>
    </source>
</evidence>
<evidence type="ECO:0000256" key="2">
    <source>
        <dbReference type="ARBA" id="ARBA00022475"/>
    </source>
</evidence>
<evidence type="ECO:0000313" key="10">
    <source>
        <dbReference type="Proteomes" id="UP000542973"/>
    </source>
</evidence>
<accession>A0A849B6C3</accession>
<evidence type="ECO:0000256" key="3">
    <source>
        <dbReference type="ARBA" id="ARBA00022679"/>
    </source>
</evidence>
<comment type="caution">
    <text evidence="9">The sequence shown here is derived from an EMBL/GenBank/DDBJ whole genome shotgun (WGS) entry which is preliminary data.</text>
</comment>
<comment type="cofactor">
    <cofactor evidence="7">
        <name>Mg(2+)</name>
        <dbReference type="ChEBI" id="CHEBI:18420"/>
    </cofactor>
</comment>
<keyword evidence="7" id="KW-0479">Metal-binding</keyword>
<keyword evidence="4 8" id="KW-0812">Transmembrane</keyword>
<dbReference type="CDD" id="cd06854">
    <property type="entry name" value="GT_WbpL_WbcO_like"/>
    <property type="match status" value="1"/>
</dbReference>
<dbReference type="GO" id="GO:0044038">
    <property type="term" value="P:cell wall macromolecule biosynthetic process"/>
    <property type="evidence" value="ECO:0007669"/>
    <property type="project" value="TreeGrafter"/>
</dbReference>
<evidence type="ECO:0000256" key="4">
    <source>
        <dbReference type="ARBA" id="ARBA00022692"/>
    </source>
</evidence>
<organism evidence="9 10">
    <name type="scientific">Cupriavidus gilardii</name>
    <dbReference type="NCBI Taxonomy" id="82541"/>
    <lineage>
        <taxon>Bacteria</taxon>
        <taxon>Pseudomonadati</taxon>
        <taxon>Pseudomonadota</taxon>
        <taxon>Betaproteobacteria</taxon>
        <taxon>Burkholderiales</taxon>
        <taxon>Burkholderiaceae</taxon>
        <taxon>Cupriavidus</taxon>
    </lineage>
</organism>
<dbReference type="GO" id="GO:0009103">
    <property type="term" value="P:lipopolysaccharide biosynthetic process"/>
    <property type="evidence" value="ECO:0007669"/>
    <property type="project" value="TreeGrafter"/>
</dbReference>
<feature type="transmembrane region" description="Helical" evidence="8">
    <location>
        <begin position="170"/>
        <end position="188"/>
    </location>
</feature>
<dbReference type="GO" id="GO:0016780">
    <property type="term" value="F:phosphotransferase activity, for other substituted phosphate groups"/>
    <property type="evidence" value="ECO:0007669"/>
    <property type="project" value="InterPro"/>
</dbReference>
<evidence type="ECO:0000256" key="1">
    <source>
        <dbReference type="ARBA" id="ARBA00004651"/>
    </source>
</evidence>
<keyword evidence="6 8" id="KW-0472">Membrane</keyword>
<dbReference type="GO" id="GO:0005886">
    <property type="term" value="C:plasma membrane"/>
    <property type="evidence" value="ECO:0007669"/>
    <property type="project" value="UniProtKB-SubCell"/>
</dbReference>
<feature type="binding site" evidence="7">
    <location>
        <position position="198"/>
    </location>
    <ligand>
        <name>Mg(2+)</name>
        <dbReference type="ChEBI" id="CHEBI:18420"/>
    </ligand>
</feature>
<feature type="transmembrane region" description="Helical" evidence="8">
    <location>
        <begin position="195"/>
        <end position="216"/>
    </location>
</feature>
<feature type="transmembrane region" description="Helical" evidence="8">
    <location>
        <begin position="273"/>
        <end position="291"/>
    </location>
</feature>
<sequence length="327" mass="35027">MPFASLLLPPAALAFIANAALLYLLLRTGLAWRLALDVPNARSLHQRPTPRVGGVGVTLVSAISIAVFAPALSALAGLALALGMLSLADDRWGMPARYRFAAHLGAAATLLWLLPLPSALWMLAPVLAVAVVWAVNLYNFMDGADGLAGGMAVIGFGAYAVGAGPAHADLAIASITVAAAAAGFLVFNYPPARMFLGDAGSVPLGFLAAALGYWGWREQAWPFWFPAFVFGPFVADATVTLLRRLLNGERFWEAHRTHYYQRMVQMAAGHRSVVLRWYVLMLVGTILAVMSVDMPGWKSGAVMVTWGLLLIGLGVTIDRRWRQFKSG</sequence>
<dbReference type="RefSeq" id="WP_053821187.1">
    <property type="nucleotide sequence ID" value="NZ_BAAAEB010000007.1"/>
</dbReference>
<keyword evidence="3 9" id="KW-0808">Transferase</keyword>
<dbReference type="PANTHER" id="PTHR22926:SF3">
    <property type="entry name" value="UNDECAPRENYL-PHOSPHATE ALPHA-N-ACETYLGLUCOSAMINYL 1-PHOSPHATE TRANSFERASE"/>
    <property type="match status" value="1"/>
</dbReference>
<protein>
    <submittedName>
        <fullName evidence="9">Glycosyltransferase family 4 protein</fullName>
    </submittedName>
</protein>
<feature type="binding site" evidence="7">
    <location>
        <position position="139"/>
    </location>
    <ligand>
        <name>Mg(2+)</name>
        <dbReference type="ChEBI" id="CHEBI:18420"/>
    </ligand>
</feature>
<evidence type="ECO:0000313" key="9">
    <source>
        <dbReference type="EMBL" id="NNH09718.1"/>
    </source>
</evidence>
<proteinExistence type="predicted"/>
<dbReference type="PANTHER" id="PTHR22926">
    <property type="entry name" value="PHOSPHO-N-ACETYLMURAMOYL-PENTAPEPTIDE-TRANSFERASE"/>
    <property type="match status" value="1"/>
</dbReference>
<reference evidence="9 10" key="1">
    <citation type="submission" date="2020-05" db="EMBL/GenBank/DDBJ databases">
        <title>MicrobeNet Type strains.</title>
        <authorList>
            <person name="Nicholson A.C."/>
        </authorList>
    </citation>
    <scope>NUCLEOTIDE SEQUENCE [LARGE SCALE GENOMIC DNA]</scope>
    <source>
        <strain evidence="9 10">ATCC 700815</strain>
    </source>
</reference>
<feature type="transmembrane region" description="Helical" evidence="8">
    <location>
        <begin position="297"/>
        <end position="317"/>
    </location>
</feature>
<dbReference type="GO" id="GO:0071555">
    <property type="term" value="P:cell wall organization"/>
    <property type="evidence" value="ECO:0007669"/>
    <property type="project" value="TreeGrafter"/>
</dbReference>
<dbReference type="InterPro" id="IPR000715">
    <property type="entry name" value="Glycosyl_transferase_4"/>
</dbReference>
<feature type="transmembrane region" description="Helical" evidence="8">
    <location>
        <begin position="59"/>
        <end position="84"/>
    </location>
</feature>
<feature type="transmembrane region" description="Helical" evidence="8">
    <location>
        <begin position="120"/>
        <end position="140"/>
    </location>
</feature>